<name>A0A2U1V8A5_9PROT</name>
<dbReference type="OrthoDB" id="9815592at2"/>
<dbReference type="SUPFAM" id="SSF51161">
    <property type="entry name" value="Trimeric LpxA-like enzymes"/>
    <property type="match status" value="1"/>
</dbReference>
<feature type="binding site" evidence="3">
    <location>
        <position position="71"/>
    </location>
    <ligand>
        <name>substrate</name>
    </ligand>
</feature>
<feature type="binding site" evidence="3">
    <location>
        <position position="168"/>
    </location>
    <ligand>
        <name>acetyl-CoA</name>
        <dbReference type="ChEBI" id="CHEBI:57288"/>
    </ligand>
</feature>
<protein>
    <submittedName>
        <fullName evidence="5">Carbonic anhydrase</fullName>
    </submittedName>
</protein>
<dbReference type="Proteomes" id="UP000245048">
    <property type="component" value="Unassembled WGS sequence"/>
</dbReference>
<feature type="active site" description="Proton acceptor" evidence="2">
    <location>
        <position position="138"/>
    </location>
</feature>
<keyword evidence="6" id="KW-1185">Reference proteome</keyword>
<dbReference type="PANTHER" id="PTHR43300">
    <property type="entry name" value="ACETYLTRANSFERASE"/>
    <property type="match status" value="1"/>
</dbReference>
<evidence type="ECO:0000259" key="4">
    <source>
        <dbReference type="Pfam" id="PF17836"/>
    </source>
</evidence>
<feature type="site" description="Increases basicity of active site His" evidence="2">
    <location>
        <position position="139"/>
    </location>
</feature>
<evidence type="ECO:0000256" key="3">
    <source>
        <dbReference type="PIRSR" id="PIRSR620019-2"/>
    </source>
</evidence>
<dbReference type="EMBL" id="PDOA01000002">
    <property type="protein sequence ID" value="PWC30147.1"/>
    <property type="molecule type" value="Genomic_DNA"/>
</dbReference>
<reference evidence="6" key="1">
    <citation type="submission" date="2017-10" db="EMBL/GenBank/DDBJ databases">
        <authorList>
            <person name="Toshchakov S.V."/>
            <person name="Goeva M.A."/>
        </authorList>
    </citation>
    <scope>NUCLEOTIDE SEQUENCE [LARGE SCALE GENOMIC DNA]</scope>
    <source>
        <strain evidence="6">JR1/69-1-13</strain>
    </source>
</reference>
<dbReference type="PANTHER" id="PTHR43300:SF7">
    <property type="entry name" value="UDP-N-ACETYLBACILLOSAMINE N-ACETYLTRANSFERASE"/>
    <property type="match status" value="1"/>
</dbReference>
<accession>A0A2U1V8A5</accession>
<proteinExistence type="inferred from homology"/>
<comment type="similarity">
    <text evidence="1">Belongs to the transferase hexapeptide repeat family.</text>
</comment>
<dbReference type="Gene3D" id="3.40.50.20">
    <property type="match status" value="1"/>
</dbReference>
<dbReference type="InterPro" id="IPR020019">
    <property type="entry name" value="AcTrfase_PglD-like"/>
</dbReference>
<feature type="binding site" evidence="3">
    <location>
        <position position="147"/>
    </location>
    <ligand>
        <name>acetyl-CoA</name>
        <dbReference type="ChEBI" id="CHEBI:57288"/>
    </ligand>
</feature>
<organism evidence="5 6">
    <name type="scientific">Teichococcus aestuarii</name>
    <dbReference type="NCBI Taxonomy" id="568898"/>
    <lineage>
        <taxon>Bacteria</taxon>
        <taxon>Pseudomonadati</taxon>
        <taxon>Pseudomonadota</taxon>
        <taxon>Alphaproteobacteria</taxon>
        <taxon>Acetobacterales</taxon>
        <taxon>Roseomonadaceae</taxon>
        <taxon>Roseomonas</taxon>
    </lineage>
</organism>
<dbReference type="NCBIfam" id="TIGR03570">
    <property type="entry name" value="NeuD_NnaD"/>
    <property type="match status" value="1"/>
</dbReference>
<evidence type="ECO:0000256" key="2">
    <source>
        <dbReference type="PIRSR" id="PIRSR620019-1"/>
    </source>
</evidence>
<dbReference type="RefSeq" id="WP_109515782.1">
    <property type="nucleotide sequence ID" value="NZ_PDOA01000002.1"/>
</dbReference>
<dbReference type="Gene3D" id="2.160.10.10">
    <property type="entry name" value="Hexapeptide repeat proteins"/>
    <property type="match status" value="1"/>
</dbReference>
<evidence type="ECO:0000256" key="1">
    <source>
        <dbReference type="ARBA" id="ARBA00007274"/>
    </source>
</evidence>
<dbReference type="AlphaFoldDB" id="A0A2U1V8A5"/>
<dbReference type="InterPro" id="IPR011004">
    <property type="entry name" value="Trimer_LpxA-like_sf"/>
</dbReference>
<dbReference type="Pfam" id="PF17836">
    <property type="entry name" value="PglD_N"/>
    <property type="match status" value="1"/>
</dbReference>
<dbReference type="CDD" id="cd03360">
    <property type="entry name" value="LbH_AT_putative"/>
    <property type="match status" value="1"/>
</dbReference>
<comment type="caution">
    <text evidence="5">The sequence shown here is derived from an EMBL/GenBank/DDBJ whole genome shotgun (WGS) entry which is preliminary data.</text>
</comment>
<evidence type="ECO:0000313" key="5">
    <source>
        <dbReference type="EMBL" id="PWC30147.1"/>
    </source>
</evidence>
<feature type="domain" description="PglD N-terminal" evidence="4">
    <location>
        <begin position="5"/>
        <end position="81"/>
    </location>
</feature>
<dbReference type="InterPro" id="IPR041561">
    <property type="entry name" value="PglD_N"/>
</dbReference>
<gene>
    <name evidence="5" type="ORF">CR165_04650</name>
</gene>
<sequence>MERPRLLILGAGGHGRAVLELLRDAGFPPPLGVLDDGPASPGLPGVPHLGPLSRMAALRAEGAAAAHVALGHNATRRRLGEALLALGYALPALRHPSAIVAGSATLGAGSVAMPRSVAGAAARLGAHSILNTGAILEHDAVTGPGCHIAPGAVLGGGVRLGAEVLVGILAGIKPGTAVGDGATIALGAAVVGDVPAGATVSGVPAREKA</sequence>
<evidence type="ECO:0000313" key="6">
    <source>
        <dbReference type="Proteomes" id="UP000245048"/>
    </source>
</evidence>
<dbReference type="InterPro" id="IPR050179">
    <property type="entry name" value="Trans_hexapeptide_repeat"/>
</dbReference>